<accession>A0AA42S0J3</accession>
<evidence type="ECO:0000313" key="2">
    <source>
        <dbReference type="Proteomes" id="UP001160882"/>
    </source>
</evidence>
<dbReference type="EMBL" id="JAOCGG010000085">
    <property type="protein sequence ID" value="MDH1633459.1"/>
    <property type="molecule type" value="Genomic_DNA"/>
</dbReference>
<dbReference type="Proteomes" id="UP001160882">
    <property type="component" value="Unassembled WGS sequence"/>
</dbReference>
<proteinExistence type="predicted"/>
<organism evidence="1 2">
    <name type="scientific">Pseudomonas mosselii</name>
    <dbReference type="NCBI Taxonomy" id="78327"/>
    <lineage>
        <taxon>Bacteria</taxon>
        <taxon>Pseudomonadati</taxon>
        <taxon>Pseudomonadota</taxon>
        <taxon>Gammaproteobacteria</taxon>
        <taxon>Pseudomonadales</taxon>
        <taxon>Pseudomonadaceae</taxon>
        <taxon>Pseudomonas</taxon>
    </lineage>
</organism>
<dbReference type="RefSeq" id="WP_280083863.1">
    <property type="nucleotide sequence ID" value="NZ_JAOCGG010000085.1"/>
</dbReference>
<protein>
    <submittedName>
        <fullName evidence="1">Uncharacterized protein</fullName>
    </submittedName>
</protein>
<sequence length="64" mass="6879">MNGTRMVAAMSESELWKVGGRRGFVPGWKISFWSLPTMGCLAAPVTQTGKHSPSPAIFINAKEG</sequence>
<name>A0AA42S0J3_9PSED</name>
<reference evidence="1" key="1">
    <citation type="submission" date="2022-09" db="EMBL/GenBank/DDBJ databases">
        <title>Intensive care unit water sources are persistently colonized with multi-drug resistant bacteria and are the site of extensive horizontal gene transfer of antibiotic resistance genes.</title>
        <authorList>
            <person name="Diorio-Toth L."/>
        </authorList>
    </citation>
    <scope>NUCLEOTIDE SEQUENCE</scope>
    <source>
        <strain evidence="1">GD03782</strain>
    </source>
</reference>
<comment type="caution">
    <text evidence="1">The sequence shown here is derived from an EMBL/GenBank/DDBJ whole genome shotgun (WGS) entry which is preliminary data.</text>
</comment>
<gene>
    <name evidence="1" type="ORF">N5I14_24755</name>
</gene>
<evidence type="ECO:0000313" key="1">
    <source>
        <dbReference type="EMBL" id="MDH1633459.1"/>
    </source>
</evidence>
<dbReference type="AlphaFoldDB" id="A0AA42S0J3"/>